<organism evidence="1 2">
    <name type="scientific">Methylacidiphilum caldifontis</name>
    <dbReference type="NCBI Taxonomy" id="2795386"/>
    <lineage>
        <taxon>Bacteria</taxon>
        <taxon>Pseudomonadati</taxon>
        <taxon>Verrucomicrobiota</taxon>
        <taxon>Methylacidiphilae</taxon>
        <taxon>Methylacidiphilales</taxon>
        <taxon>Methylacidiphilaceae</taxon>
        <taxon>Methylacidiphilum (ex Ratnadevi et al. 2023)</taxon>
    </lineage>
</organism>
<accession>A0A4Y8PBW9</accession>
<name>A0A4Y8PBW9_9BACT</name>
<keyword evidence="2" id="KW-1185">Reference proteome</keyword>
<gene>
    <name evidence="1" type="ORF">A7Q10_09790</name>
</gene>
<dbReference type="EMBL" id="LXQC01000158">
    <property type="protein sequence ID" value="TFE67204.1"/>
    <property type="molecule type" value="Genomic_DNA"/>
</dbReference>
<evidence type="ECO:0000313" key="1">
    <source>
        <dbReference type="EMBL" id="TFE67204.1"/>
    </source>
</evidence>
<comment type="caution">
    <text evidence="1">The sequence shown here is derived from an EMBL/GenBank/DDBJ whole genome shotgun (WGS) entry which is preliminary data.</text>
</comment>
<dbReference type="AlphaFoldDB" id="A0A4Y8PBW9"/>
<reference evidence="1 2" key="1">
    <citation type="submission" date="2016-05" db="EMBL/GenBank/DDBJ databases">
        <title>Diversity and Homogeneity among Thermoacidophilic Verrucomicrobia Methanotrophs Linked with Geographical Origin.</title>
        <authorList>
            <person name="Erikstad H.-A."/>
            <person name="Smestad N.B."/>
            <person name="Ceballos R.M."/>
            <person name="Birkeland N.-K."/>
        </authorList>
    </citation>
    <scope>NUCLEOTIDE SEQUENCE [LARGE SCALE GENOMIC DNA]</scope>
    <source>
        <strain evidence="1 2">Phi</strain>
    </source>
</reference>
<protein>
    <submittedName>
        <fullName evidence="1">Uncharacterized protein</fullName>
    </submittedName>
</protein>
<proteinExistence type="predicted"/>
<evidence type="ECO:0000313" key="2">
    <source>
        <dbReference type="Proteomes" id="UP000297713"/>
    </source>
</evidence>
<sequence length="66" mass="8171">MNEIILFNLPFFFKIIDLKHEKNESFLSRNEQIRILFNPLLRGKKNWTRTVFSLFPKQFRPLFRKN</sequence>
<dbReference type="Proteomes" id="UP000297713">
    <property type="component" value="Unassembled WGS sequence"/>
</dbReference>